<evidence type="ECO:0000313" key="1">
    <source>
        <dbReference type="EMBL" id="GIX69439.1"/>
    </source>
</evidence>
<dbReference type="EMBL" id="BPLR01019584">
    <property type="protein sequence ID" value="GIX69439.1"/>
    <property type="molecule type" value="Genomic_DNA"/>
</dbReference>
<organism evidence="1 2">
    <name type="scientific">Caerostris extrusa</name>
    <name type="common">Bark spider</name>
    <name type="synonym">Caerostris bankana</name>
    <dbReference type="NCBI Taxonomy" id="172846"/>
    <lineage>
        <taxon>Eukaryota</taxon>
        <taxon>Metazoa</taxon>
        <taxon>Ecdysozoa</taxon>
        <taxon>Arthropoda</taxon>
        <taxon>Chelicerata</taxon>
        <taxon>Arachnida</taxon>
        <taxon>Araneae</taxon>
        <taxon>Araneomorphae</taxon>
        <taxon>Entelegynae</taxon>
        <taxon>Araneoidea</taxon>
        <taxon>Araneidae</taxon>
        <taxon>Caerostris</taxon>
    </lineage>
</organism>
<dbReference type="Proteomes" id="UP001054945">
    <property type="component" value="Unassembled WGS sequence"/>
</dbReference>
<sequence>MELSFNLNLRLCGQRFVSLDSNEHLNPETPSSEASRLCSVDYALINPDSSLRGKLFSPSICEIIYISPSELRTNYGLFSSRRVVREQ</sequence>
<evidence type="ECO:0000313" key="2">
    <source>
        <dbReference type="Proteomes" id="UP001054945"/>
    </source>
</evidence>
<name>A0AAV4MBP4_CAEEX</name>
<dbReference type="AlphaFoldDB" id="A0AAV4MBP4"/>
<evidence type="ECO:0008006" key="3">
    <source>
        <dbReference type="Google" id="ProtNLM"/>
    </source>
</evidence>
<proteinExistence type="predicted"/>
<keyword evidence="2" id="KW-1185">Reference proteome</keyword>
<protein>
    <recommendedName>
        <fullName evidence="3">Ycf15</fullName>
    </recommendedName>
</protein>
<comment type="caution">
    <text evidence="1">The sequence shown here is derived from an EMBL/GenBank/DDBJ whole genome shotgun (WGS) entry which is preliminary data.</text>
</comment>
<gene>
    <name evidence="1" type="ORF">CEXT_313141</name>
</gene>
<accession>A0AAV4MBP4</accession>
<reference evidence="1 2" key="1">
    <citation type="submission" date="2021-06" db="EMBL/GenBank/DDBJ databases">
        <title>Caerostris extrusa draft genome.</title>
        <authorList>
            <person name="Kono N."/>
            <person name="Arakawa K."/>
        </authorList>
    </citation>
    <scope>NUCLEOTIDE SEQUENCE [LARGE SCALE GENOMIC DNA]</scope>
</reference>